<keyword evidence="8 10" id="KW-0560">Oxidoreductase</keyword>
<keyword evidence="6 10" id="KW-0686">Riboflavin biosynthesis</keyword>
<evidence type="ECO:0000256" key="3">
    <source>
        <dbReference type="ARBA" id="ARBA00004910"/>
    </source>
</evidence>
<evidence type="ECO:0000256" key="7">
    <source>
        <dbReference type="ARBA" id="ARBA00022857"/>
    </source>
</evidence>
<reference evidence="12 13" key="1">
    <citation type="journal article" date="2019" name="Antonie Van Leeuwenhoek">
        <title>Description of 'Ca. Methylobacter oryzae' KRF1, a novel species from the environmentally important Methylobacter clade 2.</title>
        <authorList>
            <person name="Khatri K."/>
            <person name="Mohite J.A."/>
            <person name="Pandit P.S."/>
            <person name="Bahulikar R."/>
            <person name="Rahalkar M.C."/>
        </authorList>
    </citation>
    <scope>NUCLEOTIDE SEQUENCE [LARGE SCALE GENOMIC DNA]</scope>
    <source>
        <strain evidence="12 13">KRF1</strain>
    </source>
</reference>
<dbReference type="NCBIfam" id="TIGR00227">
    <property type="entry name" value="ribD_Cterm"/>
    <property type="match status" value="1"/>
</dbReference>
<comment type="similarity">
    <text evidence="4 10">In the N-terminal section; belongs to the cytidine and deoxycytidylate deaminase family.</text>
</comment>
<name>A0ABY3C7D4_9GAMM</name>
<dbReference type="PIRSF" id="PIRSF006769">
    <property type="entry name" value="RibD"/>
    <property type="match status" value="1"/>
</dbReference>
<keyword evidence="10 12" id="KW-0378">Hydrolase</keyword>
<dbReference type="PANTHER" id="PTHR38011">
    <property type="entry name" value="DIHYDROFOLATE REDUCTASE FAMILY PROTEIN (AFU_ORTHOLOGUE AFUA_8G06820)"/>
    <property type="match status" value="1"/>
</dbReference>
<dbReference type="PROSITE" id="PS51747">
    <property type="entry name" value="CYT_DCMP_DEAMINASES_2"/>
    <property type="match status" value="1"/>
</dbReference>
<evidence type="ECO:0000256" key="9">
    <source>
        <dbReference type="ARBA" id="ARBA00023268"/>
    </source>
</evidence>
<comment type="pathway">
    <text evidence="3 10">Cofactor biosynthesis; riboflavin biosynthesis; 5-amino-6-(D-ribitylamino)uracil from GTP: step 3/4.</text>
</comment>
<dbReference type="GO" id="GO:0008703">
    <property type="term" value="F:5-amino-6-(5-phosphoribosylamino)uracil reductase activity"/>
    <property type="evidence" value="ECO:0007669"/>
    <property type="project" value="UniProtKB-EC"/>
</dbReference>
<evidence type="ECO:0000259" key="11">
    <source>
        <dbReference type="PROSITE" id="PS51747"/>
    </source>
</evidence>
<comment type="catalytic activity">
    <reaction evidence="10">
        <text>5-amino-6-(5-phospho-D-ribitylamino)uracil + NADP(+) = 5-amino-6-(5-phospho-D-ribosylamino)uracil + NADPH + H(+)</text>
        <dbReference type="Rhea" id="RHEA:17845"/>
        <dbReference type="ChEBI" id="CHEBI:15378"/>
        <dbReference type="ChEBI" id="CHEBI:57783"/>
        <dbReference type="ChEBI" id="CHEBI:58349"/>
        <dbReference type="ChEBI" id="CHEBI:58421"/>
        <dbReference type="ChEBI" id="CHEBI:58453"/>
        <dbReference type="EC" id="1.1.1.193"/>
    </reaction>
</comment>
<dbReference type="EC" id="3.5.4.26" evidence="10"/>
<dbReference type="EC" id="1.1.1.193" evidence="10"/>
<keyword evidence="13" id="KW-1185">Reference proteome</keyword>
<evidence type="ECO:0000256" key="4">
    <source>
        <dbReference type="ARBA" id="ARBA00005259"/>
    </source>
</evidence>
<dbReference type="RefSeq" id="WP_127027425.1">
    <property type="nucleotide sequence ID" value="NZ_RYFG02000116.1"/>
</dbReference>
<evidence type="ECO:0000313" key="13">
    <source>
        <dbReference type="Proteomes" id="UP000733744"/>
    </source>
</evidence>
<gene>
    <name evidence="12" type="primary">ribD</name>
    <name evidence="12" type="ORF">EKO24_018240</name>
</gene>
<dbReference type="Pfam" id="PF01872">
    <property type="entry name" value="RibD_C"/>
    <property type="match status" value="1"/>
</dbReference>
<comment type="function">
    <text evidence="1 10">Converts 2,5-diamino-6-(ribosylamino)-4(3h)-pyrimidinone 5'-phosphate into 5-amino-6-(ribosylamino)-2,4(1h,3h)-pyrimidinedione 5'-phosphate.</text>
</comment>
<comment type="pathway">
    <text evidence="2 10">Cofactor biosynthesis; riboflavin biosynthesis; 5-amino-6-(D-ribitylamino)uracil from GTP: step 2/4.</text>
</comment>
<protein>
    <recommendedName>
        <fullName evidence="10">Riboflavin biosynthesis protein RibD</fullName>
    </recommendedName>
    <domain>
        <recommendedName>
            <fullName evidence="10">Diaminohydroxyphosphoribosylaminopyrimidine deaminase</fullName>
            <shortName evidence="10">DRAP deaminase</shortName>
            <ecNumber evidence="10">3.5.4.26</ecNumber>
        </recommendedName>
        <alternativeName>
            <fullName evidence="10">Riboflavin-specific deaminase</fullName>
        </alternativeName>
    </domain>
    <domain>
        <recommendedName>
            <fullName evidence="10">5-amino-6-(5-phosphoribosylamino)uracil reductase</fullName>
            <ecNumber evidence="10">1.1.1.193</ecNumber>
        </recommendedName>
        <alternativeName>
            <fullName evidence="10">HTP reductase</fullName>
        </alternativeName>
    </domain>
</protein>
<dbReference type="CDD" id="cd01284">
    <property type="entry name" value="Riboflavin_deaminase-reductase"/>
    <property type="match status" value="1"/>
</dbReference>
<accession>A0ABY3C7D4</accession>
<dbReference type="SUPFAM" id="SSF53597">
    <property type="entry name" value="Dihydrofolate reductase-like"/>
    <property type="match status" value="1"/>
</dbReference>
<organism evidence="12 13">
    <name type="scientific">Candidatus Methylobacter oryzae</name>
    <dbReference type="NCBI Taxonomy" id="2497749"/>
    <lineage>
        <taxon>Bacteria</taxon>
        <taxon>Pseudomonadati</taxon>
        <taxon>Pseudomonadota</taxon>
        <taxon>Gammaproteobacteria</taxon>
        <taxon>Methylococcales</taxon>
        <taxon>Methylococcaceae</taxon>
        <taxon>Methylobacter</taxon>
    </lineage>
</organism>
<dbReference type="InterPro" id="IPR024072">
    <property type="entry name" value="DHFR-like_dom_sf"/>
</dbReference>
<evidence type="ECO:0000256" key="6">
    <source>
        <dbReference type="ARBA" id="ARBA00022619"/>
    </source>
</evidence>
<keyword evidence="10" id="KW-0862">Zinc</keyword>
<keyword evidence="7 10" id="KW-0521">NADP</keyword>
<comment type="catalytic activity">
    <reaction evidence="10">
        <text>2,5-diamino-6-hydroxy-4-(5-phosphoribosylamino)-pyrimidine + H2O + H(+) = 5-amino-6-(5-phospho-D-ribosylamino)uracil + NH4(+)</text>
        <dbReference type="Rhea" id="RHEA:21868"/>
        <dbReference type="ChEBI" id="CHEBI:15377"/>
        <dbReference type="ChEBI" id="CHEBI:15378"/>
        <dbReference type="ChEBI" id="CHEBI:28938"/>
        <dbReference type="ChEBI" id="CHEBI:58453"/>
        <dbReference type="ChEBI" id="CHEBI:58614"/>
        <dbReference type="EC" id="3.5.4.26"/>
    </reaction>
</comment>
<keyword evidence="10" id="KW-0479">Metal-binding</keyword>
<sequence length="361" mass="39190">MPVPRDTFYMARAINLAKKGRYTTDPNPRVGCVLVRDDLIIGEGWHVKAGQGHAEVEALKNVADANGATAYVTLEPCSHHGRTPPCCDALIKAGVGRVVAAMQDPNPLVAGRGLEKLKAAGIEVYCGVLQEDAQALNRGFIKRMTVNRPFVRSKLAMSLDGRTAMASGESQWITSAEARADVHRLRAESSAILTGINTVLADDPSLNARIDEDIEQPVRVVLDTHLNMPVTAQMVKLPGRSLVLTGSQDQQRQSALQQAGFEVHQLPCKNGRLDLHAVMACLAEQQINELLVEAGPVLNGALLAEGLIDEYVIYMAPCVLGDQGRGLFNLPGLEKMADKKQLKLRDVRQVGQDLRLTYIPL</sequence>
<dbReference type="Proteomes" id="UP000733744">
    <property type="component" value="Unassembled WGS sequence"/>
</dbReference>
<dbReference type="Pfam" id="PF00383">
    <property type="entry name" value="dCMP_cyt_deam_1"/>
    <property type="match status" value="1"/>
</dbReference>
<dbReference type="InterPro" id="IPR002125">
    <property type="entry name" value="CMP_dCMP_dom"/>
</dbReference>
<dbReference type="InterPro" id="IPR050765">
    <property type="entry name" value="Riboflavin_Biosynth_HTPR"/>
</dbReference>
<dbReference type="NCBIfam" id="TIGR00326">
    <property type="entry name" value="eubact_ribD"/>
    <property type="match status" value="1"/>
</dbReference>
<dbReference type="EMBL" id="RYFG02000116">
    <property type="protein sequence ID" value="TRW90737.1"/>
    <property type="molecule type" value="Genomic_DNA"/>
</dbReference>
<comment type="cofactor">
    <cofactor evidence="10">
        <name>Zn(2+)</name>
        <dbReference type="ChEBI" id="CHEBI:29105"/>
    </cofactor>
    <text evidence="10">Binds 1 zinc ion.</text>
</comment>
<feature type="domain" description="CMP/dCMP-type deaminase" evidence="11">
    <location>
        <begin position="4"/>
        <end position="125"/>
    </location>
</feature>
<evidence type="ECO:0000256" key="2">
    <source>
        <dbReference type="ARBA" id="ARBA00004882"/>
    </source>
</evidence>
<dbReference type="InterPro" id="IPR002734">
    <property type="entry name" value="RibDG_C"/>
</dbReference>
<evidence type="ECO:0000313" key="12">
    <source>
        <dbReference type="EMBL" id="TRW90737.1"/>
    </source>
</evidence>
<evidence type="ECO:0000256" key="10">
    <source>
        <dbReference type="PIRNR" id="PIRNR006769"/>
    </source>
</evidence>
<dbReference type="InterPro" id="IPR016193">
    <property type="entry name" value="Cytidine_deaminase-like"/>
</dbReference>
<dbReference type="Gene3D" id="3.40.430.10">
    <property type="entry name" value="Dihydrofolate Reductase, subunit A"/>
    <property type="match status" value="1"/>
</dbReference>
<evidence type="ECO:0000256" key="8">
    <source>
        <dbReference type="ARBA" id="ARBA00023002"/>
    </source>
</evidence>
<keyword evidence="9" id="KW-0511">Multifunctional enzyme</keyword>
<comment type="caution">
    <text evidence="12">The sequence shown here is derived from an EMBL/GenBank/DDBJ whole genome shotgun (WGS) entry which is preliminary data.</text>
</comment>
<evidence type="ECO:0000256" key="1">
    <source>
        <dbReference type="ARBA" id="ARBA00002151"/>
    </source>
</evidence>
<comment type="similarity">
    <text evidence="5 10">In the C-terminal section; belongs to the HTP reductase family.</text>
</comment>
<dbReference type="SUPFAM" id="SSF53927">
    <property type="entry name" value="Cytidine deaminase-like"/>
    <property type="match status" value="1"/>
</dbReference>
<dbReference type="PANTHER" id="PTHR38011:SF7">
    <property type="entry name" value="2,5-DIAMINO-6-RIBOSYLAMINO-4(3H)-PYRIMIDINONE 5'-PHOSPHATE REDUCTASE"/>
    <property type="match status" value="1"/>
</dbReference>
<dbReference type="InterPro" id="IPR011549">
    <property type="entry name" value="RibD_C"/>
</dbReference>
<evidence type="ECO:0000256" key="5">
    <source>
        <dbReference type="ARBA" id="ARBA00007417"/>
    </source>
</evidence>
<dbReference type="Gene3D" id="3.40.140.10">
    <property type="entry name" value="Cytidine Deaminase, domain 2"/>
    <property type="match status" value="1"/>
</dbReference>
<proteinExistence type="inferred from homology"/>
<dbReference type="InterPro" id="IPR004794">
    <property type="entry name" value="Eubact_RibD"/>
</dbReference>
<dbReference type="GO" id="GO:0008835">
    <property type="term" value="F:diaminohydroxyphosphoribosylaminopyrimidine deaminase activity"/>
    <property type="evidence" value="ECO:0007669"/>
    <property type="project" value="UniProtKB-EC"/>
</dbReference>